<dbReference type="InterPro" id="IPR017927">
    <property type="entry name" value="FAD-bd_FR_type"/>
</dbReference>
<dbReference type="CDD" id="cd06215">
    <property type="entry name" value="FNR_iron_sulfur_binding_1"/>
    <property type="match status" value="1"/>
</dbReference>
<keyword evidence="2" id="KW-0285">Flavoprotein</keyword>
<dbReference type="InterPro" id="IPR017938">
    <property type="entry name" value="Riboflavin_synthase-like_b-brl"/>
</dbReference>
<dbReference type="Pfam" id="PF00970">
    <property type="entry name" value="FAD_binding_6"/>
    <property type="match status" value="1"/>
</dbReference>
<dbReference type="InterPro" id="IPR001709">
    <property type="entry name" value="Flavoprot_Pyr_Nucl_cyt_Rdtase"/>
</dbReference>
<dbReference type="PROSITE" id="PS51085">
    <property type="entry name" value="2FE2S_FER_2"/>
    <property type="match status" value="1"/>
</dbReference>
<evidence type="ECO:0000256" key="7">
    <source>
        <dbReference type="ARBA" id="ARBA00023002"/>
    </source>
</evidence>
<keyword evidence="3" id="KW-0472">Membrane</keyword>
<sequence>MSEPVVSQLNIYPVKSLKGISISSAWVEKQGILFDRRFMLAKLDGSMVTARKYPHMVNVVVALTSEGIICSYPNKKPIHIRYCDFSMQEVSTTVWSDTFTAYATTRQASEWFSDIVREPVSLLFTGKESQRYREKVGNAVSFADGYPLLVISQGSLDELNRSSSEQHSMAQFRTNIVVEGGEPFVEDSWKTIQIGEIIFNLVKPCERCILTTVDVEKGAFRPSKEPLKTLSTFRANESGGVFFGQNMVAMNEGMIQAGDKITVLEYKEKEQYRDNRVAPFHLTCVDRYDVAKDFVTFSFTSNHPEVLYKPGQYIAIDVPHSNGIVTRHYTLSSSPSRPDRLAISVKRVADGQISNWLLDEVAVGDSFNAQLPDGDFYLDDVSKPILLLSAGSGVTPMLSMVRYLADINRLNDVVFYHQCRSEDDIPYASELNQLQQLHSGFTVIWSLTQPQQGWNGQKGRLSLSHIKQIDRLTEREVFVCGPDGFMQKAKSLLLKKGLPEDQYHQENFTLNIGNQAAEKAVQIDINGVLVKGNNQQTILEQAENNGVSIPNSCRAGLCGACRVNLISGNVIQPDVPALSALKTAYPENNMVLACCCVPTEDVKITQ</sequence>
<dbReference type="PROSITE" id="PS00197">
    <property type="entry name" value="2FE2S_FER_1"/>
    <property type="match status" value="1"/>
</dbReference>
<evidence type="ECO:0000256" key="8">
    <source>
        <dbReference type="ARBA" id="ARBA00023004"/>
    </source>
</evidence>
<dbReference type="GO" id="GO:0030151">
    <property type="term" value="F:molybdenum ion binding"/>
    <property type="evidence" value="ECO:0007669"/>
    <property type="project" value="InterPro"/>
</dbReference>
<evidence type="ECO:0000256" key="3">
    <source>
        <dbReference type="ARBA" id="ARBA00022692"/>
    </source>
</evidence>
<dbReference type="InterPro" id="IPR050415">
    <property type="entry name" value="MRET"/>
</dbReference>
<dbReference type="PRINTS" id="PR00410">
    <property type="entry name" value="PHEHYDRXLASE"/>
</dbReference>
<dbReference type="SUPFAM" id="SSF52343">
    <property type="entry name" value="Ferredoxin reductase-like, C-terminal NADP-linked domain"/>
    <property type="match status" value="1"/>
</dbReference>
<dbReference type="InterPro" id="IPR005302">
    <property type="entry name" value="MoCF_Sase_C"/>
</dbReference>
<dbReference type="InterPro" id="IPR001433">
    <property type="entry name" value="OxRdtase_FAD/NAD-bd"/>
</dbReference>
<dbReference type="AlphaFoldDB" id="A0A3N9TF87"/>
<dbReference type="RefSeq" id="WP_124938111.1">
    <property type="nucleotide sequence ID" value="NZ_RJVQ01000007.1"/>
</dbReference>
<dbReference type="Pfam" id="PF00175">
    <property type="entry name" value="NAD_binding_1"/>
    <property type="match status" value="1"/>
</dbReference>
<dbReference type="Gene3D" id="2.40.30.10">
    <property type="entry name" value="Translation factors"/>
    <property type="match status" value="1"/>
</dbReference>
<keyword evidence="3" id="KW-0812">Transmembrane</keyword>
<dbReference type="SUPFAM" id="SSF141673">
    <property type="entry name" value="MOSC N-terminal domain-like"/>
    <property type="match status" value="1"/>
</dbReference>
<organism evidence="15 16">
    <name type="scientific">Vibrio viridaestus</name>
    <dbReference type="NCBI Taxonomy" id="2487322"/>
    <lineage>
        <taxon>Bacteria</taxon>
        <taxon>Pseudomonadati</taxon>
        <taxon>Pseudomonadota</taxon>
        <taxon>Gammaproteobacteria</taxon>
        <taxon>Vibrionales</taxon>
        <taxon>Vibrionaceae</taxon>
        <taxon>Vibrio</taxon>
    </lineage>
</organism>
<evidence type="ECO:0000256" key="6">
    <source>
        <dbReference type="ARBA" id="ARBA00022827"/>
    </source>
</evidence>
<comment type="cofactor">
    <cofactor evidence="1">
        <name>FAD</name>
        <dbReference type="ChEBI" id="CHEBI:57692"/>
    </cofactor>
</comment>
<evidence type="ECO:0000256" key="10">
    <source>
        <dbReference type="ARBA" id="ARBA00034078"/>
    </source>
</evidence>
<dbReference type="Gene3D" id="3.40.50.80">
    <property type="entry name" value="Nucleotide-binding domain of ferredoxin-NADP reductase (FNR) module"/>
    <property type="match status" value="1"/>
</dbReference>
<dbReference type="PROSITE" id="PS51384">
    <property type="entry name" value="FAD_FR"/>
    <property type="match status" value="1"/>
</dbReference>
<protein>
    <submittedName>
        <fullName evidence="15">MOSC domain-containing protein</fullName>
    </submittedName>
</protein>
<comment type="cofactor">
    <cofactor evidence="10">
        <name>[2Fe-2S] cluster</name>
        <dbReference type="ChEBI" id="CHEBI:190135"/>
    </cofactor>
</comment>
<name>A0A3N9TF87_9VIBR</name>
<dbReference type="GO" id="GO:0030170">
    <property type="term" value="F:pyridoxal phosphate binding"/>
    <property type="evidence" value="ECO:0007669"/>
    <property type="project" value="InterPro"/>
</dbReference>
<dbReference type="InterPro" id="IPR008333">
    <property type="entry name" value="Cbr1-like_FAD-bd_dom"/>
</dbReference>
<evidence type="ECO:0000256" key="11">
    <source>
        <dbReference type="ARBA" id="ARBA00061434"/>
    </source>
</evidence>
<proteinExistence type="inferred from homology"/>
<dbReference type="InterPro" id="IPR036010">
    <property type="entry name" value="2Fe-2S_ferredoxin-like_sf"/>
</dbReference>
<keyword evidence="7" id="KW-0560">Oxidoreductase</keyword>
<feature type="domain" description="2Fe-2S ferredoxin-type" evidence="12">
    <location>
        <begin position="519"/>
        <end position="606"/>
    </location>
</feature>
<dbReference type="GO" id="GO:0051537">
    <property type="term" value="F:2 iron, 2 sulfur cluster binding"/>
    <property type="evidence" value="ECO:0007669"/>
    <property type="project" value="UniProtKB-KW"/>
</dbReference>
<gene>
    <name evidence="15" type="ORF">EES38_15470</name>
</gene>
<dbReference type="EMBL" id="RJVQ01000007">
    <property type="protein sequence ID" value="RQW62115.1"/>
    <property type="molecule type" value="Genomic_DNA"/>
</dbReference>
<accession>A0A3N9TF87</accession>
<comment type="caution">
    <text evidence="15">The sequence shown here is derived from an EMBL/GenBank/DDBJ whole genome shotgun (WGS) entry which is preliminary data.</text>
</comment>
<feature type="domain" description="MOSC" evidence="13">
    <location>
        <begin position="114"/>
        <end position="264"/>
    </location>
</feature>
<evidence type="ECO:0000256" key="1">
    <source>
        <dbReference type="ARBA" id="ARBA00001974"/>
    </source>
</evidence>
<dbReference type="PROSITE" id="PS51340">
    <property type="entry name" value="MOSC"/>
    <property type="match status" value="1"/>
</dbReference>
<evidence type="ECO:0000256" key="5">
    <source>
        <dbReference type="ARBA" id="ARBA00022723"/>
    </source>
</evidence>
<dbReference type="InterPro" id="IPR006058">
    <property type="entry name" value="2Fe2S_fd_BS"/>
</dbReference>
<keyword evidence="4" id="KW-0001">2Fe-2S</keyword>
<keyword evidence="6" id="KW-0274">FAD</keyword>
<dbReference type="PRINTS" id="PR00371">
    <property type="entry name" value="FPNCR"/>
</dbReference>
<keyword evidence="8" id="KW-0408">Iron</keyword>
<dbReference type="GO" id="GO:0016491">
    <property type="term" value="F:oxidoreductase activity"/>
    <property type="evidence" value="ECO:0007669"/>
    <property type="project" value="UniProtKB-KW"/>
</dbReference>
<dbReference type="InterPro" id="IPR011037">
    <property type="entry name" value="Pyrv_Knase-like_insert_dom_sf"/>
</dbReference>
<evidence type="ECO:0000313" key="16">
    <source>
        <dbReference type="Proteomes" id="UP000281112"/>
    </source>
</evidence>
<evidence type="ECO:0000313" key="15">
    <source>
        <dbReference type="EMBL" id="RQW62115.1"/>
    </source>
</evidence>
<dbReference type="Proteomes" id="UP000281112">
    <property type="component" value="Unassembled WGS sequence"/>
</dbReference>
<dbReference type="OrthoDB" id="581532at2"/>
<dbReference type="CDD" id="cd00207">
    <property type="entry name" value="fer2"/>
    <property type="match status" value="1"/>
</dbReference>
<keyword evidence="9" id="KW-0411">Iron-sulfur</keyword>
<dbReference type="SUPFAM" id="SSF54292">
    <property type="entry name" value="2Fe-2S ferredoxin-like"/>
    <property type="match status" value="1"/>
</dbReference>
<dbReference type="SUPFAM" id="SSF50800">
    <property type="entry name" value="PK beta-barrel domain-like"/>
    <property type="match status" value="1"/>
</dbReference>
<dbReference type="Pfam" id="PF03473">
    <property type="entry name" value="MOSC"/>
    <property type="match status" value="1"/>
</dbReference>
<dbReference type="InterPro" id="IPR012675">
    <property type="entry name" value="Beta-grasp_dom_sf"/>
</dbReference>
<dbReference type="Pfam" id="PF00111">
    <property type="entry name" value="Fer2"/>
    <property type="match status" value="1"/>
</dbReference>
<dbReference type="InterPro" id="IPR039261">
    <property type="entry name" value="FNR_nucleotide-bd"/>
</dbReference>
<dbReference type="Pfam" id="PF03476">
    <property type="entry name" value="MOSC_N"/>
    <property type="match status" value="1"/>
</dbReference>
<dbReference type="InterPro" id="IPR001041">
    <property type="entry name" value="2Fe-2S_ferredoxin-type"/>
</dbReference>
<dbReference type="SUPFAM" id="SSF63380">
    <property type="entry name" value="Riboflavin synthase domain-like"/>
    <property type="match status" value="1"/>
</dbReference>
<comment type="similarity">
    <text evidence="11">In the N-terminal section; belongs to the FAD-binding oxidoreductase type 6 family.</text>
</comment>
<evidence type="ECO:0000256" key="2">
    <source>
        <dbReference type="ARBA" id="ARBA00022630"/>
    </source>
</evidence>
<feature type="domain" description="FAD-binding FR-type" evidence="14">
    <location>
        <begin position="277"/>
        <end position="379"/>
    </location>
</feature>
<dbReference type="PANTHER" id="PTHR47354:SF6">
    <property type="entry name" value="NADH OXIDOREDUCTASE HCR"/>
    <property type="match status" value="1"/>
</dbReference>
<evidence type="ECO:0000259" key="13">
    <source>
        <dbReference type="PROSITE" id="PS51340"/>
    </source>
</evidence>
<keyword evidence="16" id="KW-1185">Reference proteome</keyword>
<dbReference type="InterPro" id="IPR005303">
    <property type="entry name" value="MOCOS_middle"/>
</dbReference>
<keyword evidence="5" id="KW-0479">Metal-binding</keyword>
<dbReference type="PANTHER" id="PTHR47354">
    <property type="entry name" value="NADH OXIDOREDUCTASE HCR"/>
    <property type="match status" value="1"/>
</dbReference>
<evidence type="ECO:0000256" key="9">
    <source>
        <dbReference type="ARBA" id="ARBA00023014"/>
    </source>
</evidence>
<evidence type="ECO:0000259" key="12">
    <source>
        <dbReference type="PROSITE" id="PS51085"/>
    </source>
</evidence>
<evidence type="ECO:0000256" key="4">
    <source>
        <dbReference type="ARBA" id="ARBA00022714"/>
    </source>
</evidence>
<reference evidence="15 16" key="1">
    <citation type="submission" date="2018-11" db="EMBL/GenBank/DDBJ databases">
        <title>Vibrio LJC006 sp. nov., isolated from seawater during the bloom of the enteromorpha.</title>
        <authorList>
            <person name="Liang J."/>
        </authorList>
    </citation>
    <scope>NUCLEOTIDE SEQUENCE [LARGE SCALE GENOMIC DNA]</scope>
    <source>
        <strain evidence="15 16">LJC006</strain>
    </source>
</reference>
<dbReference type="Gene3D" id="3.10.20.30">
    <property type="match status" value="1"/>
</dbReference>
<evidence type="ECO:0000259" key="14">
    <source>
        <dbReference type="PROSITE" id="PS51384"/>
    </source>
</evidence>